<dbReference type="AlphaFoldDB" id="A0A5C3LSY7"/>
<keyword evidence="2" id="KW-1185">Reference proteome</keyword>
<evidence type="ECO:0008006" key="3">
    <source>
        <dbReference type="Google" id="ProtNLM"/>
    </source>
</evidence>
<dbReference type="Proteomes" id="UP000308652">
    <property type="component" value="Unassembled WGS sequence"/>
</dbReference>
<dbReference type="EMBL" id="ML213621">
    <property type="protein sequence ID" value="TFK35503.1"/>
    <property type="molecule type" value="Genomic_DNA"/>
</dbReference>
<organism evidence="1 2">
    <name type="scientific">Crucibulum laeve</name>
    <dbReference type="NCBI Taxonomy" id="68775"/>
    <lineage>
        <taxon>Eukaryota</taxon>
        <taxon>Fungi</taxon>
        <taxon>Dikarya</taxon>
        <taxon>Basidiomycota</taxon>
        <taxon>Agaricomycotina</taxon>
        <taxon>Agaricomycetes</taxon>
        <taxon>Agaricomycetidae</taxon>
        <taxon>Agaricales</taxon>
        <taxon>Agaricineae</taxon>
        <taxon>Nidulariaceae</taxon>
        <taxon>Crucibulum</taxon>
    </lineage>
</organism>
<evidence type="ECO:0000313" key="2">
    <source>
        <dbReference type="Proteomes" id="UP000308652"/>
    </source>
</evidence>
<dbReference type="Gene3D" id="1.10.630.10">
    <property type="entry name" value="Cytochrome P450"/>
    <property type="match status" value="1"/>
</dbReference>
<evidence type="ECO:0000313" key="1">
    <source>
        <dbReference type="EMBL" id="TFK35503.1"/>
    </source>
</evidence>
<reference evidence="1 2" key="1">
    <citation type="journal article" date="2019" name="Nat. Ecol. Evol.">
        <title>Megaphylogeny resolves global patterns of mushroom evolution.</title>
        <authorList>
            <person name="Varga T."/>
            <person name="Krizsan K."/>
            <person name="Foldi C."/>
            <person name="Dima B."/>
            <person name="Sanchez-Garcia M."/>
            <person name="Sanchez-Ramirez S."/>
            <person name="Szollosi G.J."/>
            <person name="Szarkandi J.G."/>
            <person name="Papp V."/>
            <person name="Albert L."/>
            <person name="Andreopoulos W."/>
            <person name="Angelini C."/>
            <person name="Antonin V."/>
            <person name="Barry K.W."/>
            <person name="Bougher N.L."/>
            <person name="Buchanan P."/>
            <person name="Buyck B."/>
            <person name="Bense V."/>
            <person name="Catcheside P."/>
            <person name="Chovatia M."/>
            <person name="Cooper J."/>
            <person name="Damon W."/>
            <person name="Desjardin D."/>
            <person name="Finy P."/>
            <person name="Geml J."/>
            <person name="Haridas S."/>
            <person name="Hughes K."/>
            <person name="Justo A."/>
            <person name="Karasinski D."/>
            <person name="Kautmanova I."/>
            <person name="Kiss B."/>
            <person name="Kocsube S."/>
            <person name="Kotiranta H."/>
            <person name="LaButti K.M."/>
            <person name="Lechner B.E."/>
            <person name="Liimatainen K."/>
            <person name="Lipzen A."/>
            <person name="Lukacs Z."/>
            <person name="Mihaltcheva S."/>
            <person name="Morgado L.N."/>
            <person name="Niskanen T."/>
            <person name="Noordeloos M.E."/>
            <person name="Ohm R.A."/>
            <person name="Ortiz-Santana B."/>
            <person name="Ovrebo C."/>
            <person name="Racz N."/>
            <person name="Riley R."/>
            <person name="Savchenko A."/>
            <person name="Shiryaev A."/>
            <person name="Soop K."/>
            <person name="Spirin V."/>
            <person name="Szebenyi C."/>
            <person name="Tomsovsky M."/>
            <person name="Tulloss R.E."/>
            <person name="Uehling J."/>
            <person name="Grigoriev I.V."/>
            <person name="Vagvolgyi C."/>
            <person name="Papp T."/>
            <person name="Martin F.M."/>
            <person name="Miettinen O."/>
            <person name="Hibbett D.S."/>
            <person name="Nagy L.G."/>
        </authorList>
    </citation>
    <scope>NUCLEOTIDE SEQUENCE [LARGE SCALE GENOMIC DNA]</scope>
    <source>
        <strain evidence="1 2">CBS 166.37</strain>
    </source>
</reference>
<dbReference type="InterPro" id="IPR036396">
    <property type="entry name" value="Cyt_P450_sf"/>
</dbReference>
<dbReference type="STRING" id="68775.A0A5C3LSY7"/>
<gene>
    <name evidence="1" type="ORF">BDQ12DRAFT_562353</name>
</gene>
<feature type="non-terminal residue" evidence="1">
    <location>
        <position position="1"/>
    </location>
</feature>
<proteinExistence type="predicted"/>
<protein>
    <recommendedName>
        <fullName evidence="3">Cytochrome P450</fullName>
    </recommendedName>
</protein>
<accession>A0A5C3LSY7</accession>
<dbReference type="GO" id="GO:0005506">
    <property type="term" value="F:iron ion binding"/>
    <property type="evidence" value="ECO:0007669"/>
    <property type="project" value="InterPro"/>
</dbReference>
<dbReference type="GO" id="GO:0004497">
    <property type="term" value="F:monooxygenase activity"/>
    <property type="evidence" value="ECO:0007669"/>
    <property type="project" value="InterPro"/>
</dbReference>
<sequence>TLASIHNLLNPTGITDKQRLAERAIANERLLRAFGLTNTFVSADPDVHRIFVTNARRFLNKVQQLGWAHFKGIVIQSVHTTRTDTSPFPYNKFIQQATLRAILIGVFGAELYAEDPKITESISVVTSHIIQLWSLSKTSDLIPPSLLHNLNHHLRLLLPDCEVFPNPLDFVIPAWETLWRVVATTVACSHDKPDFRRAFADFFECPTEEKYEQCSSSGISVKAIINETMRLYPPSRHIGRARAGMLLSVLPPTIFSVAQQLLPQIFLRREYADVEYVLRSNTIWGVDAKKFNPSRYGPMPLSREQSASLSLVFGYRPLRCIAASWAPVAVALITSVILDMSDDKNVIVTAGPNIGGREGWDGW</sequence>
<dbReference type="GO" id="GO:0020037">
    <property type="term" value="F:heme binding"/>
    <property type="evidence" value="ECO:0007669"/>
    <property type="project" value="InterPro"/>
</dbReference>
<dbReference type="OrthoDB" id="10029320at2759"/>
<name>A0A5C3LSY7_9AGAR</name>
<feature type="non-terminal residue" evidence="1">
    <location>
        <position position="363"/>
    </location>
</feature>
<dbReference type="SUPFAM" id="SSF48264">
    <property type="entry name" value="Cytochrome P450"/>
    <property type="match status" value="1"/>
</dbReference>
<dbReference type="GO" id="GO:0016705">
    <property type="term" value="F:oxidoreductase activity, acting on paired donors, with incorporation or reduction of molecular oxygen"/>
    <property type="evidence" value="ECO:0007669"/>
    <property type="project" value="InterPro"/>
</dbReference>